<sequence>MLAGSLQIEVREWFASLIPRRFPHRRIALTAAEHGRRLLSELQVAGSPERPTCAQRAGATRRVMAAFRAFAAWATALPRKNGTVNFGHHEGMGAAGVALIWMNQVSEELLYALDWRRELLCEGTSQLPSLGGCFMGIARMQTTWPWLVDAVAAASAGRVRAAVPAPVLFAPQPSQVLLHILGSGNLMVEVGVDKGQTSEELLEALPNLTILGVDPYLGRYNGQESRERLDGMGGEEAFRQAAQRYSRFQGRARLWRQRSAAAAAGWTGPAPDLVFIDGEHDFESCAEDLRLWAPLLTTGGVLAGHDYRAGEQGVVRAVHQNLPDGATLHLAPHGVWWWYVP</sequence>
<gene>
    <name evidence="1" type="ORF">EVOR1521_LOCUS2332</name>
</gene>
<dbReference type="Proteomes" id="UP001178507">
    <property type="component" value="Unassembled WGS sequence"/>
</dbReference>
<comment type="caution">
    <text evidence="1">The sequence shown here is derived from an EMBL/GenBank/DDBJ whole genome shotgun (WGS) entry which is preliminary data.</text>
</comment>
<dbReference type="EMBL" id="CAUJNA010000120">
    <property type="protein sequence ID" value="CAJ1372203.1"/>
    <property type="molecule type" value="Genomic_DNA"/>
</dbReference>
<dbReference type="Pfam" id="PF13578">
    <property type="entry name" value="Methyltransf_24"/>
    <property type="match status" value="1"/>
</dbReference>
<evidence type="ECO:0000313" key="1">
    <source>
        <dbReference type="EMBL" id="CAJ1372203.1"/>
    </source>
</evidence>
<evidence type="ECO:0000313" key="2">
    <source>
        <dbReference type="Proteomes" id="UP001178507"/>
    </source>
</evidence>
<dbReference type="AlphaFoldDB" id="A0AA36HN67"/>
<dbReference type="SUPFAM" id="SSF53335">
    <property type="entry name" value="S-adenosyl-L-methionine-dependent methyltransferases"/>
    <property type="match status" value="1"/>
</dbReference>
<evidence type="ECO:0008006" key="3">
    <source>
        <dbReference type="Google" id="ProtNLM"/>
    </source>
</evidence>
<accession>A0AA36HN67</accession>
<proteinExistence type="predicted"/>
<keyword evidence="2" id="KW-1185">Reference proteome</keyword>
<reference evidence="1" key="1">
    <citation type="submission" date="2023-08" db="EMBL/GenBank/DDBJ databases">
        <authorList>
            <person name="Chen Y."/>
            <person name="Shah S."/>
            <person name="Dougan E. K."/>
            <person name="Thang M."/>
            <person name="Chan C."/>
        </authorList>
    </citation>
    <scope>NUCLEOTIDE SEQUENCE</scope>
</reference>
<organism evidence="1 2">
    <name type="scientific">Effrenium voratum</name>
    <dbReference type="NCBI Taxonomy" id="2562239"/>
    <lineage>
        <taxon>Eukaryota</taxon>
        <taxon>Sar</taxon>
        <taxon>Alveolata</taxon>
        <taxon>Dinophyceae</taxon>
        <taxon>Suessiales</taxon>
        <taxon>Symbiodiniaceae</taxon>
        <taxon>Effrenium</taxon>
    </lineage>
</organism>
<dbReference type="Gene3D" id="3.40.50.150">
    <property type="entry name" value="Vaccinia Virus protein VP39"/>
    <property type="match status" value="1"/>
</dbReference>
<protein>
    <recommendedName>
        <fullName evidence="3">Class I SAM-dependent methyltransferase</fullName>
    </recommendedName>
</protein>
<dbReference type="InterPro" id="IPR029063">
    <property type="entry name" value="SAM-dependent_MTases_sf"/>
</dbReference>
<name>A0AA36HN67_9DINO</name>